<dbReference type="InterPro" id="IPR019734">
    <property type="entry name" value="TPR_rpt"/>
</dbReference>
<dbReference type="EMBL" id="CP121196">
    <property type="protein sequence ID" value="XBH17686.1"/>
    <property type="molecule type" value="Genomic_DNA"/>
</dbReference>
<dbReference type="RefSeq" id="WP_348262911.1">
    <property type="nucleotide sequence ID" value="NZ_CP121196.1"/>
</dbReference>
<keyword evidence="1" id="KW-0677">Repeat</keyword>
<dbReference type="PANTHER" id="PTHR44858">
    <property type="entry name" value="TETRATRICOPEPTIDE REPEAT PROTEIN 6"/>
    <property type="match status" value="1"/>
</dbReference>
<reference evidence="5" key="1">
    <citation type="submission" date="2023-03" db="EMBL/GenBank/DDBJ databases">
        <title>Edaphobacter sp.</title>
        <authorList>
            <person name="Huber K.J."/>
            <person name="Papendorf J."/>
            <person name="Pilke C."/>
            <person name="Bunk B."/>
            <person name="Sproeer C."/>
            <person name="Pester M."/>
        </authorList>
    </citation>
    <scope>NUCLEOTIDE SEQUENCE</scope>
    <source>
        <strain evidence="5">DSM 110680</strain>
    </source>
</reference>
<dbReference type="PROSITE" id="PS50005">
    <property type="entry name" value="TPR"/>
    <property type="match status" value="4"/>
</dbReference>
<feature type="repeat" description="TPR" evidence="3">
    <location>
        <begin position="278"/>
        <end position="311"/>
    </location>
</feature>
<feature type="compositionally biased region" description="Polar residues" evidence="4">
    <location>
        <begin position="343"/>
        <end position="361"/>
    </location>
</feature>
<proteinExistence type="predicted"/>
<dbReference type="AlphaFoldDB" id="A0AAU7DLP1"/>
<sequence length="361" mass="40114">MGQQNPATTRSQAMTLEQQGQNEDAEHIWSEIVKADPSNAEALAHLGLLAARQEHYDAAIDFYRRALAINPNLLGLQMNMGLASFKAAQFPDAIKFFSAEIRKHPGDPRLTILLGMAHYGMKDYLVAIPYLQRAAKRDPQNVTLRMTLARSCLQSRQFQSLLDTHKEIKELNADSAEADMLAGEALAEMGDRAAAEQEFREAILKDPRMPQLHFGLGYLLWSESKWSESAAQFESELQINPKFINAQIYLADSWVRQNEFAKALAVLSPLIPSARSEALFHRDLGIIYANSGRAADAIREFATSIEADPEDPEPHIQLAKLYQTTNQRSAVDGELQKAKGLASRSNPSLEEVLSSTETPVP</sequence>
<protein>
    <submittedName>
        <fullName evidence="5">Tetratricopeptide repeat protein</fullName>
    </submittedName>
</protein>
<feature type="repeat" description="TPR" evidence="3">
    <location>
        <begin position="108"/>
        <end position="141"/>
    </location>
</feature>
<dbReference type="SUPFAM" id="SSF81901">
    <property type="entry name" value="HCP-like"/>
    <property type="match status" value="1"/>
</dbReference>
<evidence type="ECO:0000256" key="1">
    <source>
        <dbReference type="ARBA" id="ARBA00022737"/>
    </source>
</evidence>
<evidence type="ECO:0000256" key="3">
    <source>
        <dbReference type="PROSITE-ProRule" id="PRU00339"/>
    </source>
</evidence>
<dbReference type="InterPro" id="IPR011990">
    <property type="entry name" value="TPR-like_helical_dom_sf"/>
</dbReference>
<feature type="repeat" description="TPR" evidence="3">
    <location>
        <begin position="176"/>
        <end position="209"/>
    </location>
</feature>
<organism evidence="5">
    <name type="scientific">Telmatobacter sp. DSM 110680</name>
    <dbReference type="NCBI Taxonomy" id="3036704"/>
    <lineage>
        <taxon>Bacteria</taxon>
        <taxon>Pseudomonadati</taxon>
        <taxon>Acidobacteriota</taxon>
        <taxon>Terriglobia</taxon>
        <taxon>Terriglobales</taxon>
        <taxon>Acidobacteriaceae</taxon>
        <taxon>Telmatobacter</taxon>
    </lineage>
</organism>
<evidence type="ECO:0000256" key="4">
    <source>
        <dbReference type="SAM" id="MobiDB-lite"/>
    </source>
</evidence>
<name>A0AAU7DLP1_9BACT</name>
<dbReference type="InterPro" id="IPR050498">
    <property type="entry name" value="Ycf3"/>
</dbReference>
<dbReference type="Pfam" id="PF13432">
    <property type="entry name" value="TPR_16"/>
    <property type="match status" value="4"/>
</dbReference>
<dbReference type="PANTHER" id="PTHR44858:SF1">
    <property type="entry name" value="UDP-N-ACETYLGLUCOSAMINE--PEPTIDE N-ACETYLGLUCOSAMINYLTRANSFERASE SPINDLY-RELATED"/>
    <property type="match status" value="1"/>
</dbReference>
<dbReference type="SMART" id="SM00028">
    <property type="entry name" value="TPR"/>
    <property type="match status" value="7"/>
</dbReference>
<dbReference type="SUPFAM" id="SSF48452">
    <property type="entry name" value="TPR-like"/>
    <property type="match status" value="1"/>
</dbReference>
<feature type="region of interest" description="Disordered" evidence="4">
    <location>
        <begin position="1"/>
        <end position="21"/>
    </location>
</feature>
<evidence type="ECO:0000313" key="5">
    <source>
        <dbReference type="EMBL" id="XBH17686.1"/>
    </source>
</evidence>
<dbReference type="Gene3D" id="1.25.40.10">
    <property type="entry name" value="Tetratricopeptide repeat domain"/>
    <property type="match status" value="2"/>
</dbReference>
<dbReference type="PROSITE" id="PS50293">
    <property type="entry name" value="TPR_REGION"/>
    <property type="match status" value="1"/>
</dbReference>
<keyword evidence="2 3" id="KW-0802">TPR repeat</keyword>
<feature type="repeat" description="TPR" evidence="3">
    <location>
        <begin position="40"/>
        <end position="73"/>
    </location>
</feature>
<evidence type="ECO:0000256" key="2">
    <source>
        <dbReference type="ARBA" id="ARBA00022803"/>
    </source>
</evidence>
<feature type="region of interest" description="Disordered" evidence="4">
    <location>
        <begin position="332"/>
        <end position="361"/>
    </location>
</feature>
<gene>
    <name evidence="5" type="ORF">P8935_24365</name>
</gene>
<accession>A0AAU7DLP1</accession>